<gene>
    <name evidence="2" type="ORF">C8D77_101188</name>
</gene>
<organism evidence="2 3">
    <name type="scientific">Rhizobium loti</name>
    <name type="common">Mesorhizobium loti</name>
    <dbReference type="NCBI Taxonomy" id="381"/>
    <lineage>
        <taxon>Bacteria</taxon>
        <taxon>Pseudomonadati</taxon>
        <taxon>Pseudomonadota</taxon>
        <taxon>Alphaproteobacteria</taxon>
        <taxon>Hyphomicrobiales</taxon>
        <taxon>Phyllobacteriaceae</taxon>
        <taxon>Mesorhizobium</taxon>
    </lineage>
</organism>
<protein>
    <submittedName>
        <fullName evidence="2">Uncharacterized protein</fullName>
    </submittedName>
</protein>
<proteinExistence type="predicted"/>
<comment type="caution">
    <text evidence="2">The sequence shown here is derived from an EMBL/GenBank/DDBJ whole genome shotgun (WGS) entry which is preliminary data.</text>
</comment>
<reference evidence="2 3" key="1">
    <citation type="submission" date="2018-05" db="EMBL/GenBank/DDBJ databases">
        <title>Genomic Encyclopedia of Type Strains, Phase IV (KMG-IV): sequencing the most valuable type-strain genomes for metagenomic binning, comparative biology and taxonomic classification.</title>
        <authorList>
            <person name="Goeker M."/>
        </authorList>
    </citation>
    <scope>NUCLEOTIDE SEQUENCE [LARGE SCALE GENOMIC DNA]</scope>
    <source>
        <strain evidence="2 3">DSM 2626</strain>
    </source>
</reference>
<evidence type="ECO:0000256" key="1">
    <source>
        <dbReference type="SAM" id="Phobius"/>
    </source>
</evidence>
<evidence type="ECO:0000313" key="3">
    <source>
        <dbReference type="Proteomes" id="UP000245631"/>
    </source>
</evidence>
<keyword evidence="1" id="KW-0812">Transmembrane</keyword>
<evidence type="ECO:0000313" key="2">
    <source>
        <dbReference type="EMBL" id="PWJ93509.1"/>
    </source>
</evidence>
<accession>A0A8E2WFI8</accession>
<feature type="transmembrane region" description="Helical" evidence="1">
    <location>
        <begin position="14"/>
        <end position="39"/>
    </location>
</feature>
<name>A0A8E2WFI8_RHILI</name>
<dbReference type="AlphaFoldDB" id="A0A8E2WFI8"/>
<sequence length="40" mass="4277">MGGGGNNTDFWGRVAIAIFLREAAPYAIIAGAGWLIWVLK</sequence>
<dbReference type="RefSeq" id="WP_281277001.1">
    <property type="nucleotide sequence ID" value="NZ_QGGH01000001.1"/>
</dbReference>
<keyword evidence="1" id="KW-1133">Transmembrane helix</keyword>
<dbReference type="EMBL" id="QGGH01000001">
    <property type="protein sequence ID" value="PWJ93509.1"/>
    <property type="molecule type" value="Genomic_DNA"/>
</dbReference>
<dbReference type="Proteomes" id="UP000245631">
    <property type="component" value="Unassembled WGS sequence"/>
</dbReference>
<dbReference type="GeneID" id="80548257"/>
<keyword evidence="1" id="KW-0472">Membrane</keyword>